<name>A0A562L768_9GAMM</name>
<dbReference type="Pfam" id="PF03872">
    <property type="entry name" value="RseA_N"/>
    <property type="match status" value="1"/>
</dbReference>
<dbReference type="PANTHER" id="PTHR38104:SF1">
    <property type="entry name" value="ANTI-SIGMA-E FACTOR RSEA"/>
    <property type="match status" value="1"/>
</dbReference>
<feature type="compositionally biased region" description="Polar residues" evidence="1">
    <location>
        <begin position="176"/>
        <end position="202"/>
    </location>
</feature>
<feature type="domain" description="Anti sigma-E protein RseA N-terminal" evidence="2">
    <location>
        <begin position="18"/>
        <end position="99"/>
    </location>
</feature>
<organism evidence="3 4">
    <name type="scientific">Luteimonas cucumeris</name>
    <dbReference type="NCBI Taxonomy" id="985012"/>
    <lineage>
        <taxon>Bacteria</taxon>
        <taxon>Pseudomonadati</taxon>
        <taxon>Pseudomonadota</taxon>
        <taxon>Gammaproteobacteria</taxon>
        <taxon>Lysobacterales</taxon>
        <taxon>Lysobacteraceae</taxon>
        <taxon>Luteimonas</taxon>
    </lineage>
</organism>
<dbReference type="InterPro" id="IPR052383">
    <property type="entry name" value="Anti-sigma-E_RseA-like"/>
</dbReference>
<evidence type="ECO:0000313" key="4">
    <source>
        <dbReference type="Proteomes" id="UP000315167"/>
    </source>
</evidence>
<protein>
    <submittedName>
        <fullName evidence="3">Negative regulator of sigma E activity</fullName>
    </submittedName>
</protein>
<gene>
    <name evidence="3" type="ORF">IP90_01310</name>
</gene>
<accession>A0A562L768</accession>
<evidence type="ECO:0000259" key="2">
    <source>
        <dbReference type="Pfam" id="PF03872"/>
    </source>
</evidence>
<dbReference type="SUPFAM" id="SSF89069">
    <property type="entry name" value="N-terminal, cytoplasmic domain of anti-sigmaE factor RseA"/>
    <property type="match status" value="1"/>
</dbReference>
<sequence length="307" mass="32244">MTDNLRNGDDRIEIHYRQQLSALMDGDLPPDEARFLLRRLQHDTQLGDCWERWQLVGETLRGRAVAPLPADFSQRVVAAIAAEPVPTRAAATSTPRWTRWGGGALAASVALIAVFMTQQQSPQESRPAPRTVASTPAPAPVRQPAAPRPAATVDPNTAATLAAATVAVAEVPRRVASNNNRASTRSQGQSSRRVAARTNGQPSMAVARANVPAAAAAATARLSAAATAATSVASSAAPSDNGLDPFASLPIAPSRPWPSATLPQFSAPGAFRADYSTVDSYYPFQPRLPASGQSDDAASGTRETPQR</sequence>
<dbReference type="Gene3D" id="1.10.10.880">
    <property type="entry name" value="Anti sigma-E protein RseA, N-terminal domain"/>
    <property type="match status" value="1"/>
</dbReference>
<dbReference type="AlphaFoldDB" id="A0A562L768"/>
<evidence type="ECO:0000256" key="1">
    <source>
        <dbReference type="SAM" id="MobiDB-lite"/>
    </source>
</evidence>
<dbReference type="EMBL" id="VLKN01000003">
    <property type="protein sequence ID" value="TWI03499.1"/>
    <property type="molecule type" value="Genomic_DNA"/>
</dbReference>
<evidence type="ECO:0000313" key="3">
    <source>
        <dbReference type="EMBL" id="TWI03499.1"/>
    </source>
</evidence>
<dbReference type="CDD" id="cd16328">
    <property type="entry name" value="RseA_N"/>
    <property type="match status" value="1"/>
</dbReference>
<proteinExistence type="predicted"/>
<dbReference type="InterPro" id="IPR005572">
    <property type="entry name" value="Anti-sigma_E_RseA_N"/>
</dbReference>
<comment type="caution">
    <text evidence="3">The sequence shown here is derived from an EMBL/GenBank/DDBJ whole genome shotgun (WGS) entry which is preliminary data.</text>
</comment>
<dbReference type="InterPro" id="IPR036147">
    <property type="entry name" value="Anti-sigma_E_RseA_N_sf"/>
</dbReference>
<feature type="compositionally biased region" description="Low complexity" evidence="1">
    <location>
        <begin position="140"/>
        <end position="152"/>
    </location>
</feature>
<keyword evidence="4" id="KW-1185">Reference proteome</keyword>
<reference evidence="3 4" key="1">
    <citation type="journal article" date="2015" name="Stand. Genomic Sci.">
        <title>Genomic Encyclopedia of Bacterial and Archaeal Type Strains, Phase III: the genomes of soil and plant-associated and newly described type strains.</title>
        <authorList>
            <person name="Whitman W.B."/>
            <person name="Woyke T."/>
            <person name="Klenk H.P."/>
            <person name="Zhou Y."/>
            <person name="Lilburn T.G."/>
            <person name="Beck B.J."/>
            <person name="De Vos P."/>
            <person name="Vandamme P."/>
            <person name="Eisen J.A."/>
            <person name="Garrity G."/>
            <person name="Hugenholtz P."/>
            <person name="Kyrpides N.C."/>
        </authorList>
    </citation>
    <scope>NUCLEOTIDE SEQUENCE [LARGE SCALE GENOMIC DNA]</scope>
    <source>
        <strain evidence="3 4">CGMCC 1.10821</strain>
    </source>
</reference>
<feature type="region of interest" description="Disordered" evidence="1">
    <location>
        <begin position="120"/>
        <end position="152"/>
    </location>
</feature>
<feature type="compositionally biased region" description="Polar residues" evidence="1">
    <location>
        <begin position="291"/>
        <end position="307"/>
    </location>
</feature>
<feature type="region of interest" description="Disordered" evidence="1">
    <location>
        <begin position="282"/>
        <end position="307"/>
    </location>
</feature>
<dbReference type="PANTHER" id="PTHR38104">
    <property type="match status" value="1"/>
</dbReference>
<dbReference type="RefSeq" id="WP_144898825.1">
    <property type="nucleotide sequence ID" value="NZ_VLKN01000003.1"/>
</dbReference>
<dbReference type="OrthoDB" id="5298512at2"/>
<feature type="region of interest" description="Disordered" evidence="1">
    <location>
        <begin position="172"/>
        <end position="202"/>
    </location>
</feature>
<dbReference type="GO" id="GO:0016989">
    <property type="term" value="F:sigma factor antagonist activity"/>
    <property type="evidence" value="ECO:0007669"/>
    <property type="project" value="InterPro"/>
</dbReference>
<dbReference type="Proteomes" id="UP000315167">
    <property type="component" value="Unassembled WGS sequence"/>
</dbReference>